<dbReference type="Proteomes" id="UP000186756">
    <property type="component" value="Unassembled WGS sequence"/>
</dbReference>
<reference evidence="1" key="1">
    <citation type="submission" date="2017-01" db="EMBL/GenBank/DDBJ databases">
        <authorList>
            <person name="Poblete-Castro I."/>
        </authorList>
    </citation>
    <scope>NUCLEOTIDE SEQUENCE [LARGE SCALE GENOMIC DNA]</scope>
    <source>
        <strain evidence="1">MT1</strain>
    </source>
</reference>
<accession>A0A1Q9X053</accession>
<evidence type="ECO:0000313" key="1">
    <source>
        <dbReference type="EMBL" id="OLU04334.1"/>
    </source>
</evidence>
<proteinExistence type="predicted"/>
<name>A0A1Q9X053_PSERE</name>
<sequence length="65" mass="7391">MCDRAPSVKRQCKPTLLIIRQKPLNNMVNPALLFDRSATKAPFFDSEYMLSVAKNYISNISKSPM</sequence>
<comment type="caution">
    <text evidence="1">The sequence shown here is derived from an EMBL/GenBank/DDBJ whole genome shotgun (WGS) entry which is preliminary data.</text>
</comment>
<organism evidence="1 2">
    <name type="scientific">Pseudomonas reinekei</name>
    <dbReference type="NCBI Taxonomy" id="395598"/>
    <lineage>
        <taxon>Bacteria</taxon>
        <taxon>Pseudomonadati</taxon>
        <taxon>Pseudomonadota</taxon>
        <taxon>Gammaproteobacteria</taxon>
        <taxon>Pseudomonadales</taxon>
        <taxon>Pseudomonadaceae</taxon>
        <taxon>Pseudomonas</taxon>
    </lineage>
</organism>
<evidence type="ECO:0000313" key="2">
    <source>
        <dbReference type="Proteomes" id="UP000186756"/>
    </source>
</evidence>
<protein>
    <submittedName>
        <fullName evidence="1">Uncharacterized protein</fullName>
    </submittedName>
</protein>
<gene>
    <name evidence="1" type="ORF">BVK86_08835</name>
</gene>
<dbReference type="EMBL" id="MSTQ01000004">
    <property type="protein sequence ID" value="OLU04334.1"/>
    <property type="molecule type" value="Genomic_DNA"/>
</dbReference>
<keyword evidence="2" id="KW-1185">Reference proteome</keyword>
<dbReference type="AlphaFoldDB" id="A0A1Q9X053"/>